<keyword evidence="3" id="KW-0964">Secreted</keyword>
<comment type="similarity">
    <text evidence="2">Belongs to the 'GDSL' lipolytic enzyme family.</text>
</comment>
<dbReference type="GO" id="GO:0016042">
    <property type="term" value="P:lipid catabolic process"/>
    <property type="evidence" value="ECO:0007669"/>
    <property type="project" value="UniProtKB-KW"/>
</dbReference>
<evidence type="ECO:0000256" key="7">
    <source>
        <dbReference type="ARBA" id="ARBA00023098"/>
    </source>
</evidence>
<dbReference type="OMA" id="QYSFWDA"/>
<evidence type="ECO:0000256" key="4">
    <source>
        <dbReference type="ARBA" id="ARBA00022729"/>
    </source>
</evidence>
<organism evidence="9 10">
    <name type="scientific">Brassica napus</name>
    <name type="common">Rape</name>
    <dbReference type="NCBI Taxonomy" id="3708"/>
    <lineage>
        <taxon>Eukaryota</taxon>
        <taxon>Viridiplantae</taxon>
        <taxon>Streptophyta</taxon>
        <taxon>Embryophyta</taxon>
        <taxon>Tracheophyta</taxon>
        <taxon>Spermatophyta</taxon>
        <taxon>Magnoliopsida</taxon>
        <taxon>eudicotyledons</taxon>
        <taxon>Gunneridae</taxon>
        <taxon>Pentapetalae</taxon>
        <taxon>rosids</taxon>
        <taxon>malvids</taxon>
        <taxon>Brassicales</taxon>
        <taxon>Brassicaceae</taxon>
        <taxon>Brassiceae</taxon>
        <taxon>Brassica</taxon>
    </lineage>
</organism>
<reference evidence="9 10" key="1">
    <citation type="journal article" date="2014" name="Science">
        <title>Plant genetics. Early allopolyploid evolution in the post-Neolithic Brassica napus oilseed genome.</title>
        <authorList>
            <person name="Chalhoub B."/>
            <person name="Denoeud F."/>
            <person name="Liu S."/>
            <person name="Parkin I.A."/>
            <person name="Tang H."/>
            <person name="Wang X."/>
            <person name="Chiquet J."/>
            <person name="Belcram H."/>
            <person name="Tong C."/>
            <person name="Samans B."/>
            <person name="Correa M."/>
            <person name="Da Silva C."/>
            <person name="Just J."/>
            <person name="Falentin C."/>
            <person name="Koh C.S."/>
            <person name="Le Clainche I."/>
            <person name="Bernard M."/>
            <person name="Bento P."/>
            <person name="Noel B."/>
            <person name="Labadie K."/>
            <person name="Alberti A."/>
            <person name="Charles M."/>
            <person name="Arnaud D."/>
            <person name="Guo H."/>
            <person name="Daviaud C."/>
            <person name="Alamery S."/>
            <person name="Jabbari K."/>
            <person name="Zhao M."/>
            <person name="Edger P.P."/>
            <person name="Chelaifa H."/>
            <person name="Tack D."/>
            <person name="Lassalle G."/>
            <person name="Mestiri I."/>
            <person name="Schnel N."/>
            <person name="Le Paslier M.C."/>
            <person name="Fan G."/>
            <person name="Renault V."/>
            <person name="Bayer P.E."/>
            <person name="Golicz A.A."/>
            <person name="Manoli S."/>
            <person name="Lee T.H."/>
            <person name="Thi V.H."/>
            <person name="Chalabi S."/>
            <person name="Hu Q."/>
            <person name="Fan C."/>
            <person name="Tollenaere R."/>
            <person name="Lu Y."/>
            <person name="Battail C."/>
            <person name="Shen J."/>
            <person name="Sidebottom C.H."/>
            <person name="Wang X."/>
            <person name="Canaguier A."/>
            <person name="Chauveau A."/>
            <person name="Berard A."/>
            <person name="Deniot G."/>
            <person name="Guan M."/>
            <person name="Liu Z."/>
            <person name="Sun F."/>
            <person name="Lim Y.P."/>
            <person name="Lyons E."/>
            <person name="Town C.D."/>
            <person name="Bancroft I."/>
            <person name="Wang X."/>
            <person name="Meng J."/>
            <person name="Ma J."/>
            <person name="Pires J.C."/>
            <person name="King G.J."/>
            <person name="Brunel D."/>
            <person name="Delourme R."/>
            <person name="Renard M."/>
            <person name="Aury J.M."/>
            <person name="Adams K.L."/>
            <person name="Batley J."/>
            <person name="Snowdon R.J."/>
            <person name="Tost J."/>
            <person name="Edwards D."/>
            <person name="Zhou Y."/>
            <person name="Hua W."/>
            <person name="Sharpe A.G."/>
            <person name="Paterson A.H."/>
            <person name="Guan C."/>
            <person name="Wincker P."/>
        </authorList>
    </citation>
    <scope>NUCLEOTIDE SEQUENCE [LARGE SCALE GENOMIC DNA]</scope>
    <source>
        <strain evidence="10">cv. Darmor-bzh</strain>
    </source>
</reference>
<protein>
    <submittedName>
        <fullName evidence="9">BnaA05g17780D protein</fullName>
    </submittedName>
</protein>
<proteinExistence type="inferred from homology"/>
<dbReference type="InterPro" id="IPR036514">
    <property type="entry name" value="SGNH_hydro_sf"/>
</dbReference>
<dbReference type="GO" id="GO:0005576">
    <property type="term" value="C:extracellular region"/>
    <property type="evidence" value="ECO:0007669"/>
    <property type="project" value="UniProtKB-SubCell"/>
</dbReference>
<keyword evidence="10" id="KW-1185">Reference proteome</keyword>
<evidence type="ECO:0000256" key="6">
    <source>
        <dbReference type="ARBA" id="ARBA00022963"/>
    </source>
</evidence>
<dbReference type="STRING" id="3708.A0A078GE70"/>
<dbReference type="InterPro" id="IPR051238">
    <property type="entry name" value="GDSL_esterase/lipase"/>
</dbReference>
<evidence type="ECO:0000256" key="2">
    <source>
        <dbReference type="ARBA" id="ARBA00008668"/>
    </source>
</evidence>
<keyword evidence="5" id="KW-0378">Hydrolase</keyword>
<dbReference type="PaxDb" id="3708-A0A078GE70"/>
<keyword evidence="7" id="KW-0443">Lipid metabolism</keyword>
<dbReference type="Proteomes" id="UP000028999">
    <property type="component" value="Unassembled WGS sequence"/>
</dbReference>
<evidence type="ECO:0000256" key="1">
    <source>
        <dbReference type="ARBA" id="ARBA00004613"/>
    </source>
</evidence>
<feature type="chain" id="PRO_5001735863" evidence="8">
    <location>
        <begin position="22"/>
        <end position="316"/>
    </location>
</feature>
<evidence type="ECO:0000256" key="3">
    <source>
        <dbReference type="ARBA" id="ARBA00022525"/>
    </source>
</evidence>
<keyword evidence="4 8" id="KW-0732">Signal</keyword>
<keyword evidence="6" id="KW-0442">Lipid degradation</keyword>
<dbReference type="GO" id="GO:0016788">
    <property type="term" value="F:hydrolase activity, acting on ester bonds"/>
    <property type="evidence" value="ECO:0007669"/>
    <property type="project" value="InterPro"/>
</dbReference>
<gene>
    <name evidence="9" type="primary">BnaA05g17780D</name>
    <name evidence="9" type="ORF">GSBRNA2T00023886001</name>
</gene>
<accession>A0A078GE70</accession>
<dbReference type="Pfam" id="PF00657">
    <property type="entry name" value="Lipase_GDSL"/>
    <property type="match status" value="1"/>
</dbReference>
<feature type="signal peptide" evidence="8">
    <location>
        <begin position="1"/>
        <end position="21"/>
    </location>
</feature>
<dbReference type="EMBL" id="LK032146">
    <property type="protein sequence ID" value="CDY23651.1"/>
    <property type="molecule type" value="Genomic_DNA"/>
</dbReference>
<evidence type="ECO:0000313" key="9">
    <source>
        <dbReference type="EMBL" id="CDY23651.1"/>
    </source>
</evidence>
<dbReference type="InterPro" id="IPR001087">
    <property type="entry name" value="GDSL"/>
</dbReference>
<comment type="subcellular location">
    <subcellularLocation>
        <location evidence="1">Secreted</location>
    </subcellularLocation>
</comment>
<dbReference type="Gramene" id="CDY23651">
    <property type="protein sequence ID" value="CDY23651"/>
    <property type="gene ID" value="GSBRNA2T00023886001"/>
</dbReference>
<evidence type="ECO:0000313" key="10">
    <source>
        <dbReference type="Proteomes" id="UP000028999"/>
    </source>
</evidence>
<evidence type="ECO:0000256" key="5">
    <source>
        <dbReference type="ARBA" id="ARBA00022801"/>
    </source>
</evidence>
<name>A0A078GE70_BRANA</name>
<dbReference type="AlphaFoldDB" id="A0A078GE70"/>
<dbReference type="PANTHER" id="PTHR45650">
    <property type="entry name" value="GDSL-LIKE LIPASE/ACYLHYDROLASE-RELATED"/>
    <property type="match status" value="1"/>
</dbReference>
<sequence>MAEVIFKALLWVIAAMALIMAEEARTQLVPCYFVFGDSVFDNGNNNDLNTTVKVNYSPYGIDFARGPTGRFSNGRNIPDFIAELMGFTSGAAGILEETSYHLGDKISFEKQIKNHRTIIMTANVPSKKLEKCLYTINIGSNDYLNNYFMQGDKYNTSRTFTYDQYAEFLIGRYRSYLKTLKSDFIKTNYIINSLLILQNLKISRKIKRKYSYNTFHVNTIVFYILRDFIYVQLLYVQGARKVGLFGVSKLGCTPRMIASHGGGLGCAAEVNKAVESFNKNLKDLVSEFNTNFNDAKITYVDIFTSQTPLAYEALGK</sequence>
<dbReference type="Gene3D" id="3.40.50.1110">
    <property type="entry name" value="SGNH hydrolase"/>
    <property type="match status" value="1"/>
</dbReference>
<evidence type="ECO:0000256" key="8">
    <source>
        <dbReference type="SAM" id="SignalP"/>
    </source>
</evidence>
<dbReference type="PANTHER" id="PTHR45650:SF51">
    <property type="entry name" value="BNAA05G17780D PROTEIN"/>
    <property type="match status" value="1"/>
</dbReference>